<proteinExistence type="predicted"/>
<keyword evidence="2" id="KW-1185">Reference proteome</keyword>
<accession>A0A1E3PX45</accession>
<dbReference type="AlphaFoldDB" id="A0A1E3PX45"/>
<dbReference type="Proteomes" id="UP000094385">
    <property type="component" value="Unassembled WGS sequence"/>
</dbReference>
<sequence length="114" mass="13046">MPDGMSHLNATGLNSVYLHVASTAKNERRKRAVREFERVNTFLPVVLYHRYEMRFRSGQFFSSAPLASFAGALTYYVTSCKSKLADLRLLFLVEGIPRTSLLLIHCLETSRTRF</sequence>
<dbReference type="STRING" id="675824.A0A1E3PX45"/>
<evidence type="ECO:0000313" key="2">
    <source>
        <dbReference type="Proteomes" id="UP000094385"/>
    </source>
</evidence>
<reference evidence="1 2" key="1">
    <citation type="journal article" date="2016" name="Proc. Natl. Acad. Sci. U.S.A.">
        <title>Comparative genomics of biotechnologically important yeasts.</title>
        <authorList>
            <person name="Riley R."/>
            <person name="Haridas S."/>
            <person name="Wolfe K.H."/>
            <person name="Lopes M.R."/>
            <person name="Hittinger C.T."/>
            <person name="Goeker M."/>
            <person name="Salamov A.A."/>
            <person name="Wisecaver J.H."/>
            <person name="Long T.M."/>
            <person name="Calvey C.H."/>
            <person name="Aerts A.L."/>
            <person name="Barry K.W."/>
            <person name="Choi C."/>
            <person name="Clum A."/>
            <person name="Coughlan A.Y."/>
            <person name="Deshpande S."/>
            <person name="Douglass A.P."/>
            <person name="Hanson S.J."/>
            <person name="Klenk H.-P."/>
            <person name="LaButti K.M."/>
            <person name="Lapidus A."/>
            <person name="Lindquist E.A."/>
            <person name="Lipzen A.M."/>
            <person name="Meier-Kolthoff J.P."/>
            <person name="Ohm R.A."/>
            <person name="Otillar R.P."/>
            <person name="Pangilinan J.L."/>
            <person name="Peng Y."/>
            <person name="Rokas A."/>
            <person name="Rosa C.A."/>
            <person name="Scheuner C."/>
            <person name="Sibirny A.A."/>
            <person name="Slot J.C."/>
            <person name="Stielow J.B."/>
            <person name="Sun H."/>
            <person name="Kurtzman C.P."/>
            <person name="Blackwell M."/>
            <person name="Grigoriev I.V."/>
            <person name="Jeffries T.W."/>
        </authorList>
    </citation>
    <scope>NUCLEOTIDE SEQUENCE [LARGE SCALE GENOMIC DNA]</scope>
    <source>
        <strain evidence="1 2">NRRL Y-11557</strain>
    </source>
</reference>
<name>A0A1E3PX45_LIPST</name>
<organism evidence="1 2">
    <name type="scientific">Lipomyces starkeyi NRRL Y-11557</name>
    <dbReference type="NCBI Taxonomy" id="675824"/>
    <lineage>
        <taxon>Eukaryota</taxon>
        <taxon>Fungi</taxon>
        <taxon>Dikarya</taxon>
        <taxon>Ascomycota</taxon>
        <taxon>Saccharomycotina</taxon>
        <taxon>Lipomycetes</taxon>
        <taxon>Lipomycetales</taxon>
        <taxon>Lipomycetaceae</taxon>
        <taxon>Lipomyces</taxon>
    </lineage>
</organism>
<gene>
    <name evidence="1" type="ORF">LIPSTDRAFT_6111</name>
</gene>
<evidence type="ECO:0000313" key="1">
    <source>
        <dbReference type="EMBL" id="ODQ70003.1"/>
    </source>
</evidence>
<dbReference type="EMBL" id="KV454301">
    <property type="protein sequence ID" value="ODQ70003.1"/>
    <property type="molecule type" value="Genomic_DNA"/>
</dbReference>
<protein>
    <submittedName>
        <fullName evidence="1">Uncharacterized protein</fullName>
    </submittedName>
</protein>